<evidence type="ECO:0000313" key="9">
    <source>
        <dbReference type="Proteomes" id="UP000005408"/>
    </source>
</evidence>
<dbReference type="Proteomes" id="UP000005408">
    <property type="component" value="Unassembled WGS sequence"/>
</dbReference>
<accession>A0A8W8LAB8</accession>
<protein>
    <recommendedName>
        <fullName evidence="7">Sulfotransferase domain-containing protein</fullName>
    </recommendedName>
</protein>
<evidence type="ECO:0000313" key="8">
    <source>
        <dbReference type="EnsemblMetazoa" id="G2725.4:cds"/>
    </source>
</evidence>
<dbReference type="GO" id="GO:0008467">
    <property type="term" value="F:[heparan sulfate]-glucosamine 3-sulfotransferase activity"/>
    <property type="evidence" value="ECO:0007669"/>
    <property type="project" value="TreeGrafter"/>
</dbReference>
<feature type="transmembrane region" description="Helical" evidence="6">
    <location>
        <begin position="20"/>
        <end position="39"/>
    </location>
</feature>
<reference evidence="8" key="1">
    <citation type="submission" date="2022-08" db="UniProtKB">
        <authorList>
            <consortium name="EnsemblMetazoa"/>
        </authorList>
    </citation>
    <scope>IDENTIFICATION</scope>
    <source>
        <strain evidence="8">05x7-T-G4-1.051#20</strain>
    </source>
</reference>
<evidence type="ECO:0000256" key="1">
    <source>
        <dbReference type="ARBA" id="ARBA00022679"/>
    </source>
</evidence>
<keyword evidence="1" id="KW-0808">Transferase</keyword>
<feature type="domain" description="Sulfotransferase" evidence="7">
    <location>
        <begin position="110"/>
        <end position="290"/>
    </location>
</feature>
<evidence type="ECO:0000256" key="5">
    <source>
        <dbReference type="PIRSR" id="PIRSR637359-3"/>
    </source>
</evidence>
<keyword evidence="6" id="KW-0472">Membrane</keyword>
<name>A0A8W8LAB8_MAGGI</name>
<keyword evidence="5" id="KW-1015">Disulfide bond</keyword>
<dbReference type="Pfam" id="PF00685">
    <property type="entry name" value="Sulfotransfer_1"/>
    <property type="match status" value="1"/>
</dbReference>
<dbReference type="SUPFAM" id="SSF52540">
    <property type="entry name" value="P-loop containing nucleoside triphosphate hydrolases"/>
    <property type="match status" value="1"/>
</dbReference>
<dbReference type="Gene3D" id="3.40.50.300">
    <property type="entry name" value="P-loop containing nucleotide triphosphate hydrolases"/>
    <property type="match status" value="1"/>
</dbReference>
<evidence type="ECO:0000256" key="3">
    <source>
        <dbReference type="PIRSR" id="PIRSR637359-1"/>
    </source>
</evidence>
<dbReference type="InterPro" id="IPR037359">
    <property type="entry name" value="NST/OST"/>
</dbReference>
<dbReference type="InterPro" id="IPR027417">
    <property type="entry name" value="P-loop_NTPase"/>
</dbReference>
<evidence type="ECO:0000256" key="6">
    <source>
        <dbReference type="SAM" id="Phobius"/>
    </source>
</evidence>
<feature type="disulfide bond" evidence="5">
    <location>
        <begin position="308"/>
        <end position="314"/>
    </location>
</feature>
<evidence type="ECO:0000259" key="7">
    <source>
        <dbReference type="Pfam" id="PF00685"/>
    </source>
</evidence>
<sequence length="402" mass="46368">MFSCDVLRFWPREQLIRKFFAASLLLLMLFSIFLFGILISENERFSKEIEGNRETKQEPYIGTKAKPRSLHQSDIPQEDSDIFYVDSEPKNVVADDQLQIVTSHPVKKLPNVLIIGVKKSGTKALVEFLKIHPDVSAPANEIHYFSRNFHKGLDWYRRQMPVSIGNQIVIERTRGYFVHKDAPLRISLKIPNARLIVVVRNPVLRSLLDYTSQCVRNKSKVSFLENFFWNNITGFIDMSRDFVQTSMYVKFMENWLSYFKLEQFHFVNGDMLYKNPSLELSKLETFLNLRNMISSDHFFYNTSIDALCIKKYECQGRGKGTERAEGRDCESGIHPEGSGFHPVSMAIVNIFSDTLPAACKWTIREDGRKNSSNINHAISCQWLQRCIKTIAGFVIGCLIILP</sequence>
<keyword evidence="2" id="KW-0325">Glycoprotein</keyword>
<feature type="binding site" evidence="4">
    <location>
        <position position="200"/>
    </location>
    <ligand>
        <name>3'-phosphoadenylyl sulfate</name>
        <dbReference type="ChEBI" id="CHEBI:58339"/>
    </ligand>
</feature>
<dbReference type="PANTHER" id="PTHR10605">
    <property type="entry name" value="HEPARAN SULFATE SULFOTRANSFERASE"/>
    <property type="match status" value="1"/>
</dbReference>
<evidence type="ECO:0000256" key="2">
    <source>
        <dbReference type="ARBA" id="ARBA00023180"/>
    </source>
</evidence>
<keyword evidence="9" id="KW-1185">Reference proteome</keyword>
<proteinExistence type="predicted"/>
<dbReference type="AlphaFoldDB" id="A0A8W8LAB8"/>
<dbReference type="PANTHER" id="PTHR10605:SF72">
    <property type="entry name" value="HEPARAN SULFATE 3-O SULFOTRANSFERASE-B, ISOFORM A"/>
    <property type="match status" value="1"/>
</dbReference>
<keyword evidence="6" id="KW-1133">Transmembrane helix</keyword>
<evidence type="ECO:0000256" key="4">
    <source>
        <dbReference type="PIRSR" id="PIRSR637359-2"/>
    </source>
</evidence>
<dbReference type="InterPro" id="IPR000863">
    <property type="entry name" value="Sulfotransferase_dom"/>
</dbReference>
<organism evidence="8 9">
    <name type="scientific">Magallana gigas</name>
    <name type="common">Pacific oyster</name>
    <name type="synonym">Crassostrea gigas</name>
    <dbReference type="NCBI Taxonomy" id="29159"/>
    <lineage>
        <taxon>Eukaryota</taxon>
        <taxon>Metazoa</taxon>
        <taxon>Spiralia</taxon>
        <taxon>Lophotrochozoa</taxon>
        <taxon>Mollusca</taxon>
        <taxon>Bivalvia</taxon>
        <taxon>Autobranchia</taxon>
        <taxon>Pteriomorphia</taxon>
        <taxon>Ostreida</taxon>
        <taxon>Ostreoidea</taxon>
        <taxon>Ostreidae</taxon>
        <taxon>Magallana</taxon>
    </lineage>
</organism>
<keyword evidence="6" id="KW-0812">Transmembrane</keyword>
<feature type="active site" description="For sulfotransferase activity" evidence="3">
    <location>
        <position position="119"/>
    </location>
</feature>
<dbReference type="EnsemblMetazoa" id="G2725.4">
    <property type="protein sequence ID" value="G2725.4:cds"/>
    <property type="gene ID" value="G2725"/>
</dbReference>